<name>A0ABV1QE39_STRMI</name>
<dbReference type="SMART" id="SM00644">
    <property type="entry name" value="Ami_2"/>
    <property type="match status" value="1"/>
</dbReference>
<evidence type="ECO:0000256" key="5">
    <source>
        <dbReference type="SAM" id="SignalP"/>
    </source>
</evidence>
<keyword evidence="3" id="KW-0378">Hydrolase</keyword>
<dbReference type="PANTHER" id="PTHR30417">
    <property type="entry name" value="N-ACETYLMURAMOYL-L-ALANINE AMIDASE AMID"/>
    <property type="match status" value="1"/>
</dbReference>
<feature type="signal peptide" evidence="5">
    <location>
        <begin position="1"/>
        <end position="25"/>
    </location>
</feature>
<evidence type="ECO:0000256" key="1">
    <source>
        <dbReference type="ARBA" id="ARBA00001561"/>
    </source>
</evidence>
<dbReference type="EMBL" id="JBEJUE010000059">
    <property type="protein sequence ID" value="MER0429438.1"/>
    <property type="molecule type" value="Genomic_DNA"/>
</dbReference>
<comment type="caution">
    <text evidence="7">The sequence shown here is derived from an EMBL/GenBank/DDBJ whole genome shotgun (WGS) entry which is preliminary data.</text>
</comment>
<keyword evidence="8" id="KW-1185">Reference proteome</keyword>
<evidence type="ECO:0000256" key="2">
    <source>
        <dbReference type="ARBA" id="ARBA00011901"/>
    </source>
</evidence>
<gene>
    <name evidence="7" type="ORF">ABR748_35360</name>
</gene>
<dbReference type="Proteomes" id="UP001456562">
    <property type="component" value="Unassembled WGS sequence"/>
</dbReference>
<feature type="domain" description="N-acetylmuramoyl-L-alanine amidase" evidence="6">
    <location>
        <begin position="48"/>
        <end position="178"/>
    </location>
</feature>
<evidence type="ECO:0000256" key="4">
    <source>
        <dbReference type="ARBA" id="ARBA00023316"/>
    </source>
</evidence>
<evidence type="ECO:0000256" key="3">
    <source>
        <dbReference type="ARBA" id="ARBA00022801"/>
    </source>
</evidence>
<keyword evidence="5" id="KW-0732">Signal</keyword>
<accession>A0ABV1QE39</accession>
<organism evidence="7 8">
    <name type="scientific">Streptomyces microflavus</name>
    <name type="common">Streptomyces lipmanii</name>
    <dbReference type="NCBI Taxonomy" id="1919"/>
    <lineage>
        <taxon>Bacteria</taxon>
        <taxon>Bacillati</taxon>
        <taxon>Actinomycetota</taxon>
        <taxon>Actinomycetes</taxon>
        <taxon>Kitasatosporales</taxon>
        <taxon>Streptomycetaceae</taxon>
        <taxon>Streptomyces</taxon>
    </lineage>
</organism>
<evidence type="ECO:0000313" key="8">
    <source>
        <dbReference type="Proteomes" id="UP001456562"/>
    </source>
</evidence>
<dbReference type="Gene3D" id="3.40.80.10">
    <property type="entry name" value="Peptidoglycan recognition protein-like"/>
    <property type="match status" value="1"/>
</dbReference>
<proteinExistence type="predicted"/>
<reference evidence="7 8" key="1">
    <citation type="submission" date="2024-01" db="EMBL/GenBank/DDBJ databases">
        <title>Metagenomic exploration of the rhizosphere soil microbial community and their significance in facilitating the development of wild simulated ginseng.</title>
        <authorList>
            <person name="Huang J."/>
        </authorList>
    </citation>
    <scope>NUCLEOTIDE SEQUENCE [LARGE SCALE GENOMIC DNA]</scope>
    <source>
        <strain evidence="7 8">WY141</strain>
    </source>
</reference>
<evidence type="ECO:0000259" key="6">
    <source>
        <dbReference type="SMART" id="SM00644"/>
    </source>
</evidence>
<dbReference type="InterPro" id="IPR002502">
    <property type="entry name" value="Amidase_domain"/>
</dbReference>
<dbReference type="SUPFAM" id="SSF55846">
    <property type="entry name" value="N-acetylmuramoyl-L-alanine amidase-like"/>
    <property type="match status" value="1"/>
</dbReference>
<keyword evidence="4" id="KW-0961">Cell wall biogenesis/degradation</keyword>
<dbReference type="CDD" id="cd06583">
    <property type="entry name" value="PGRP"/>
    <property type="match status" value="1"/>
</dbReference>
<dbReference type="PANTHER" id="PTHR30417:SF1">
    <property type="entry name" value="N-ACETYLMURAMOYL-L-ALANINE AMIDASE AMID"/>
    <property type="match status" value="1"/>
</dbReference>
<sequence>MHRRRLLQGAAVTAAAALVPASARAVAVPVGAVDHPTALWAPAHTANYTVPSHPSERRIDRVVIHVAQQMFTPTIGIFRDPAKQVSAHYVVRSGDGHVAQCVREQDIAWHAGNWNVNTRSIGIEHEGWVDRPEYFTPVMYLRSARLTADICERHGIPKDRAHIIGHHEVPGSDHTDPGVLWDWELYLRLVSLS</sequence>
<dbReference type="InterPro" id="IPR051206">
    <property type="entry name" value="NAMLAA_amidase_2"/>
</dbReference>
<evidence type="ECO:0000313" key="7">
    <source>
        <dbReference type="EMBL" id="MER0429438.1"/>
    </source>
</evidence>
<dbReference type="EC" id="3.5.1.28" evidence="2"/>
<comment type="catalytic activity">
    <reaction evidence="1">
        <text>Hydrolyzes the link between N-acetylmuramoyl residues and L-amino acid residues in certain cell-wall glycopeptides.</text>
        <dbReference type="EC" id="3.5.1.28"/>
    </reaction>
</comment>
<dbReference type="Pfam" id="PF01510">
    <property type="entry name" value="Amidase_2"/>
    <property type="match status" value="1"/>
</dbReference>
<dbReference type="InterPro" id="IPR006311">
    <property type="entry name" value="TAT_signal"/>
</dbReference>
<feature type="chain" id="PRO_5045807177" description="N-acetylmuramoyl-L-alanine amidase" evidence="5">
    <location>
        <begin position="26"/>
        <end position="193"/>
    </location>
</feature>
<dbReference type="RefSeq" id="WP_350241438.1">
    <property type="nucleotide sequence ID" value="NZ_CP109550.1"/>
</dbReference>
<protein>
    <recommendedName>
        <fullName evidence="2">N-acetylmuramoyl-L-alanine amidase</fullName>
        <ecNumber evidence="2">3.5.1.28</ecNumber>
    </recommendedName>
</protein>
<dbReference type="InterPro" id="IPR036505">
    <property type="entry name" value="Amidase/PGRP_sf"/>
</dbReference>
<dbReference type="PROSITE" id="PS51318">
    <property type="entry name" value="TAT"/>
    <property type="match status" value="1"/>
</dbReference>